<evidence type="ECO:0000256" key="8">
    <source>
        <dbReference type="SAM" id="MobiDB-lite"/>
    </source>
</evidence>
<dbReference type="PROSITE" id="PS51914">
    <property type="entry name" value="MRH"/>
    <property type="match status" value="1"/>
</dbReference>
<keyword evidence="2" id="KW-0813">Transport</keyword>
<reference evidence="11 12" key="1">
    <citation type="submission" date="2024-02" db="EMBL/GenBank/DDBJ databases">
        <title>Discinaceae phylogenomics.</title>
        <authorList>
            <person name="Dirks A.C."/>
            <person name="James T.Y."/>
        </authorList>
    </citation>
    <scope>NUCLEOTIDE SEQUENCE [LARGE SCALE GENOMIC DNA]</scope>
    <source>
        <strain evidence="11 12">ACD0624</strain>
    </source>
</reference>
<evidence type="ECO:0000259" key="10">
    <source>
        <dbReference type="PROSITE" id="PS51914"/>
    </source>
</evidence>
<dbReference type="SUPFAM" id="SSF50911">
    <property type="entry name" value="Mannose 6-phosphate receptor domain"/>
    <property type="match status" value="1"/>
</dbReference>
<evidence type="ECO:0000256" key="7">
    <source>
        <dbReference type="ARBA" id="ARBA00023157"/>
    </source>
</evidence>
<dbReference type="PANTHER" id="PTHR15071">
    <property type="entry name" value="MANNOSE-6-PHOSPHATE RECEPTOR FAMILY MEMBER"/>
    <property type="match status" value="1"/>
</dbReference>
<keyword evidence="5" id="KW-1133">Transmembrane helix</keyword>
<dbReference type="InterPro" id="IPR009011">
    <property type="entry name" value="Man6P_isomerase_rcpt-bd_dom_sf"/>
</dbReference>
<evidence type="ECO:0000256" key="2">
    <source>
        <dbReference type="ARBA" id="ARBA00022448"/>
    </source>
</evidence>
<feature type="domain" description="MRH" evidence="10">
    <location>
        <begin position="42"/>
        <end position="196"/>
    </location>
</feature>
<dbReference type="SMART" id="SM01404">
    <property type="entry name" value="CIMR"/>
    <property type="match status" value="1"/>
</dbReference>
<feature type="region of interest" description="Disordered" evidence="8">
    <location>
        <begin position="27"/>
        <end position="48"/>
    </location>
</feature>
<accession>A0ABR3GN52</accession>
<feature type="signal peptide" evidence="9">
    <location>
        <begin position="1"/>
        <end position="25"/>
    </location>
</feature>
<evidence type="ECO:0000256" key="1">
    <source>
        <dbReference type="ARBA" id="ARBA00004308"/>
    </source>
</evidence>
<evidence type="ECO:0000313" key="11">
    <source>
        <dbReference type="EMBL" id="KAL0637363.1"/>
    </source>
</evidence>
<dbReference type="Gene3D" id="2.70.130.10">
    <property type="entry name" value="Mannose-6-phosphate receptor binding domain"/>
    <property type="match status" value="1"/>
</dbReference>
<dbReference type="Proteomes" id="UP001447188">
    <property type="component" value="Unassembled WGS sequence"/>
</dbReference>
<keyword evidence="11" id="KW-0675">Receptor</keyword>
<comment type="caution">
    <text evidence="11">The sequence shown here is derived from an EMBL/GenBank/DDBJ whole genome shotgun (WGS) entry which is preliminary data.</text>
</comment>
<keyword evidence="6" id="KW-0472">Membrane</keyword>
<dbReference type="InterPro" id="IPR000479">
    <property type="entry name" value="CIMR_rpt"/>
</dbReference>
<keyword evidence="4 9" id="KW-0732">Signal</keyword>
<dbReference type="InterPro" id="IPR044865">
    <property type="entry name" value="MRH_dom"/>
</dbReference>
<evidence type="ECO:0000256" key="6">
    <source>
        <dbReference type="ARBA" id="ARBA00023136"/>
    </source>
</evidence>
<protein>
    <submittedName>
        <fullName evidence="11">Cation-independent mannose-6-phosphate receptor CI-MPR</fullName>
    </submittedName>
</protein>
<evidence type="ECO:0000256" key="5">
    <source>
        <dbReference type="ARBA" id="ARBA00022989"/>
    </source>
</evidence>
<name>A0ABR3GN52_9PEZI</name>
<comment type="subcellular location">
    <subcellularLocation>
        <location evidence="1">Endomembrane system</location>
    </subcellularLocation>
</comment>
<keyword evidence="3" id="KW-0812">Transmembrane</keyword>
<dbReference type="PANTHER" id="PTHR15071:SF0">
    <property type="entry name" value="MANNOSE 6-PHOSPHATE RECEPTOR-LIKE PROTEIN 1"/>
    <property type="match status" value="1"/>
</dbReference>
<dbReference type="Pfam" id="PF00878">
    <property type="entry name" value="CIMR"/>
    <property type="match status" value="1"/>
</dbReference>
<proteinExistence type="predicted"/>
<dbReference type="EMBL" id="JBBBZM010000036">
    <property type="protein sequence ID" value="KAL0637363.1"/>
    <property type="molecule type" value="Genomic_DNA"/>
</dbReference>
<evidence type="ECO:0000256" key="3">
    <source>
        <dbReference type="ARBA" id="ARBA00022692"/>
    </source>
</evidence>
<evidence type="ECO:0000313" key="12">
    <source>
        <dbReference type="Proteomes" id="UP001447188"/>
    </source>
</evidence>
<feature type="chain" id="PRO_5046972101" evidence="9">
    <location>
        <begin position="26"/>
        <end position="211"/>
    </location>
</feature>
<evidence type="ECO:0000256" key="4">
    <source>
        <dbReference type="ARBA" id="ARBA00022729"/>
    </source>
</evidence>
<keyword evidence="7" id="KW-1015">Disulfide bond</keyword>
<gene>
    <name evidence="11" type="primary">MRL1</name>
    <name evidence="11" type="ORF">Q9L58_003696</name>
</gene>
<evidence type="ECO:0000256" key="9">
    <source>
        <dbReference type="SAM" id="SignalP"/>
    </source>
</evidence>
<organism evidence="11 12">
    <name type="scientific">Discina gigas</name>
    <dbReference type="NCBI Taxonomy" id="1032678"/>
    <lineage>
        <taxon>Eukaryota</taxon>
        <taxon>Fungi</taxon>
        <taxon>Dikarya</taxon>
        <taxon>Ascomycota</taxon>
        <taxon>Pezizomycotina</taxon>
        <taxon>Pezizomycetes</taxon>
        <taxon>Pezizales</taxon>
        <taxon>Discinaceae</taxon>
        <taxon>Discina</taxon>
    </lineage>
</organism>
<keyword evidence="12" id="KW-1185">Reference proteome</keyword>
<sequence length="211" mass="23234">MRFWLTSPRASSLFLFFALVLQVSAADTPTTDDPDTPENHDPPCTVTSPHSGNFFDLRPLTRTPGKTPLHTDWLAKGLDYNSNFTINICAPVLADTSDVEGIEGEARKNVSAFYDKDGERYSIGSVSTNPHFRGRKLVIEYTNGSPCPDAPKLQKSTLMSLMCDREMFQKASISFVGQANDCAYFFEVRTASACPTFKAQTLGPISVFGIM</sequence>